<name>A0A0A8YGA3_ARUDO</name>
<reference evidence="1" key="2">
    <citation type="journal article" date="2015" name="Data Brief">
        <title>Shoot transcriptome of the giant reed, Arundo donax.</title>
        <authorList>
            <person name="Barrero R.A."/>
            <person name="Guerrero F.D."/>
            <person name="Moolhuijzen P."/>
            <person name="Goolsby J.A."/>
            <person name="Tidwell J."/>
            <person name="Bellgard S.E."/>
            <person name="Bellgard M.I."/>
        </authorList>
    </citation>
    <scope>NUCLEOTIDE SEQUENCE</scope>
    <source>
        <tissue evidence="1">Shoot tissue taken approximately 20 cm above the soil surface</tissue>
    </source>
</reference>
<reference evidence="1" key="1">
    <citation type="submission" date="2014-09" db="EMBL/GenBank/DDBJ databases">
        <authorList>
            <person name="Magalhaes I.L.F."/>
            <person name="Oliveira U."/>
            <person name="Santos F.R."/>
            <person name="Vidigal T.H.D.A."/>
            <person name="Brescovit A.D."/>
            <person name="Santos A.J."/>
        </authorList>
    </citation>
    <scope>NUCLEOTIDE SEQUENCE</scope>
    <source>
        <tissue evidence="1">Shoot tissue taken approximately 20 cm above the soil surface</tissue>
    </source>
</reference>
<accession>A0A0A8YGA3</accession>
<evidence type="ECO:0000313" key="1">
    <source>
        <dbReference type="EMBL" id="JAD24833.1"/>
    </source>
</evidence>
<protein>
    <submittedName>
        <fullName evidence="1">Uncharacterized protein</fullName>
    </submittedName>
</protein>
<dbReference type="AlphaFoldDB" id="A0A0A8YGA3"/>
<sequence length="81" mass="9397">MSLYTFYSPDVRVIQLAKNATNCLKHSPVPKKKTYCFFASTNWSMAECIKKRMIPTRIEEKMTKLPLLKYLGNRSTSSTCR</sequence>
<dbReference type="EMBL" id="GBRH01273062">
    <property type="protein sequence ID" value="JAD24833.1"/>
    <property type="molecule type" value="Transcribed_RNA"/>
</dbReference>
<organism evidence="1">
    <name type="scientific">Arundo donax</name>
    <name type="common">Giant reed</name>
    <name type="synonym">Donax arundinaceus</name>
    <dbReference type="NCBI Taxonomy" id="35708"/>
    <lineage>
        <taxon>Eukaryota</taxon>
        <taxon>Viridiplantae</taxon>
        <taxon>Streptophyta</taxon>
        <taxon>Embryophyta</taxon>
        <taxon>Tracheophyta</taxon>
        <taxon>Spermatophyta</taxon>
        <taxon>Magnoliopsida</taxon>
        <taxon>Liliopsida</taxon>
        <taxon>Poales</taxon>
        <taxon>Poaceae</taxon>
        <taxon>PACMAD clade</taxon>
        <taxon>Arundinoideae</taxon>
        <taxon>Arundineae</taxon>
        <taxon>Arundo</taxon>
    </lineage>
</organism>
<proteinExistence type="predicted"/>